<protein>
    <submittedName>
        <fullName evidence="1">Uncharacterized protein</fullName>
    </submittedName>
</protein>
<sequence length="929" mass="102093">MADWATFPDVSDGVNELQDSVTSGANNEEDEQAADVKSAAIISDGLGYENILAKDETCLRILDYSQSDMEPGSKIRDDARRELQHQLKLEQKTRIADDVNESDSECRLKNLINCNDSVLLECGIKPESHTLIVNNADSDKLLMNEKTSNGKQDQPHVQFSKDQKLQLQRHDRASPASSLSTSSDSSSSSSSLDDSDGVEQPRPPDGGWGWVVVAASFMINLIADGITFSFGVLFPEFVTAFGGSKSETSWIGSLFMAMPLLSGPIASFLTDRYGCKRVTIAGSILATAGFVLSYFANSMGVLILTFGVLAGFGLSLCFVAAVVVVAYYFDKRRSFATGLSVCGSGIGTFVFPPIIQYLLTEYSWRGTTLILAGMFLNLAVCGCLMRDLEWTQKLQKSHKRNSKGRRKRWRQNSSSAESFSASSSANTTNNQDSITAANGKSAAASLVTATNAVLVEGLVHAAQIEDAHKTRNDKQFSSLVSLPTFVRNGEKVPLEVLELLSARKNVYNVLVQNYPSLLISSRSFSDSGGLNELQVGGPTEQVQVVTSTPTGFLRSALVQPTAPMIDFDIVDSTVLATEDETLTMNGKQEQDCQGAENEQPQWWVEQRNAKAHHSCPEPRLQHQRRSSVQYTDQPGAMMSGRIPTAYLKDIRMHRHSLTYRGAMLNINRYRLRASSCPDIYRNSMTTIAKEKMAWHSGLWEFWNLLVDMFDFSHFADSRFLLFSVSNFLLHTWYDVPYVYLTDNAVELGFTPAQGSFLISIVGICNMAGEILLGWAGDKAWLNPSVVYAVCMALCGAFITLIPMTQQCYPLLSAIAGCFGFFIAANYSLTSIILVEAITLERFTNAYGLLLLVQGIANLMGPPLGGWLRDMSGSYDLSFYFSGGFIGLSGLMLLVMPLIDLFSGHGKSRRNQQQQQTSRSQPDFSEINSV</sequence>
<name>A0ACC2P7V4_9HYME</name>
<proteinExistence type="predicted"/>
<accession>A0ACC2P7V4</accession>
<keyword evidence="2" id="KW-1185">Reference proteome</keyword>
<dbReference type="EMBL" id="CM056742">
    <property type="protein sequence ID" value="KAJ8679659.1"/>
    <property type="molecule type" value="Genomic_DNA"/>
</dbReference>
<organism evidence="1 2">
    <name type="scientific">Eretmocerus hayati</name>
    <dbReference type="NCBI Taxonomy" id="131215"/>
    <lineage>
        <taxon>Eukaryota</taxon>
        <taxon>Metazoa</taxon>
        <taxon>Ecdysozoa</taxon>
        <taxon>Arthropoda</taxon>
        <taxon>Hexapoda</taxon>
        <taxon>Insecta</taxon>
        <taxon>Pterygota</taxon>
        <taxon>Neoptera</taxon>
        <taxon>Endopterygota</taxon>
        <taxon>Hymenoptera</taxon>
        <taxon>Apocrita</taxon>
        <taxon>Proctotrupomorpha</taxon>
        <taxon>Chalcidoidea</taxon>
        <taxon>Aphelinidae</taxon>
        <taxon>Aphelininae</taxon>
        <taxon>Eretmocerus</taxon>
    </lineage>
</organism>
<evidence type="ECO:0000313" key="2">
    <source>
        <dbReference type="Proteomes" id="UP001239111"/>
    </source>
</evidence>
<evidence type="ECO:0000313" key="1">
    <source>
        <dbReference type="EMBL" id="KAJ8679659.1"/>
    </source>
</evidence>
<reference evidence="1" key="1">
    <citation type="submission" date="2023-04" db="EMBL/GenBank/DDBJ databases">
        <title>A chromosome-level genome assembly of the parasitoid wasp Eretmocerus hayati.</title>
        <authorList>
            <person name="Zhong Y."/>
            <person name="Liu S."/>
            <person name="Liu Y."/>
        </authorList>
    </citation>
    <scope>NUCLEOTIDE SEQUENCE</scope>
    <source>
        <strain evidence="1">ZJU_SS_LIU_2023</strain>
    </source>
</reference>
<gene>
    <name evidence="1" type="ORF">QAD02_015446</name>
</gene>
<dbReference type="Proteomes" id="UP001239111">
    <property type="component" value="Chromosome 2"/>
</dbReference>
<comment type="caution">
    <text evidence="1">The sequence shown here is derived from an EMBL/GenBank/DDBJ whole genome shotgun (WGS) entry which is preliminary data.</text>
</comment>